<keyword evidence="2" id="KW-1185">Reference proteome</keyword>
<accession>A0AC60Q7F6</accession>
<dbReference type="Proteomes" id="UP000805193">
    <property type="component" value="Unassembled WGS sequence"/>
</dbReference>
<organism evidence="1 2">
    <name type="scientific">Ixodes persulcatus</name>
    <name type="common">Taiga tick</name>
    <dbReference type="NCBI Taxonomy" id="34615"/>
    <lineage>
        <taxon>Eukaryota</taxon>
        <taxon>Metazoa</taxon>
        <taxon>Ecdysozoa</taxon>
        <taxon>Arthropoda</taxon>
        <taxon>Chelicerata</taxon>
        <taxon>Arachnida</taxon>
        <taxon>Acari</taxon>
        <taxon>Parasitiformes</taxon>
        <taxon>Ixodida</taxon>
        <taxon>Ixodoidea</taxon>
        <taxon>Ixodidae</taxon>
        <taxon>Ixodinae</taxon>
        <taxon>Ixodes</taxon>
    </lineage>
</organism>
<gene>
    <name evidence="1" type="ORF">HPB47_023227</name>
</gene>
<evidence type="ECO:0000313" key="1">
    <source>
        <dbReference type="EMBL" id="KAG0429854.1"/>
    </source>
</evidence>
<protein>
    <submittedName>
        <fullName evidence="1">Uncharacterized protein</fullName>
    </submittedName>
</protein>
<dbReference type="EMBL" id="JABSTQ010009374">
    <property type="protein sequence ID" value="KAG0429854.1"/>
    <property type="molecule type" value="Genomic_DNA"/>
</dbReference>
<proteinExistence type="predicted"/>
<comment type="caution">
    <text evidence="1">The sequence shown here is derived from an EMBL/GenBank/DDBJ whole genome shotgun (WGS) entry which is preliminary data.</text>
</comment>
<reference evidence="1 2" key="1">
    <citation type="journal article" date="2020" name="Cell">
        <title>Large-Scale Comparative Analyses of Tick Genomes Elucidate Their Genetic Diversity and Vector Capacities.</title>
        <authorList>
            <consortium name="Tick Genome and Microbiome Consortium (TIGMIC)"/>
            <person name="Jia N."/>
            <person name="Wang J."/>
            <person name="Shi W."/>
            <person name="Du L."/>
            <person name="Sun Y."/>
            <person name="Zhan W."/>
            <person name="Jiang J.F."/>
            <person name="Wang Q."/>
            <person name="Zhang B."/>
            <person name="Ji P."/>
            <person name="Bell-Sakyi L."/>
            <person name="Cui X.M."/>
            <person name="Yuan T.T."/>
            <person name="Jiang B.G."/>
            <person name="Yang W.F."/>
            <person name="Lam T.T."/>
            <person name="Chang Q.C."/>
            <person name="Ding S.J."/>
            <person name="Wang X.J."/>
            <person name="Zhu J.G."/>
            <person name="Ruan X.D."/>
            <person name="Zhao L."/>
            <person name="Wei J.T."/>
            <person name="Ye R.Z."/>
            <person name="Que T.C."/>
            <person name="Du C.H."/>
            <person name="Zhou Y.H."/>
            <person name="Cheng J.X."/>
            <person name="Dai P.F."/>
            <person name="Guo W.B."/>
            <person name="Han X.H."/>
            <person name="Huang E.J."/>
            <person name="Li L.F."/>
            <person name="Wei W."/>
            <person name="Gao Y.C."/>
            <person name="Liu J.Z."/>
            <person name="Shao H.Z."/>
            <person name="Wang X."/>
            <person name="Wang C.C."/>
            <person name="Yang T.C."/>
            <person name="Huo Q.B."/>
            <person name="Li W."/>
            <person name="Chen H.Y."/>
            <person name="Chen S.E."/>
            <person name="Zhou L.G."/>
            <person name="Ni X.B."/>
            <person name="Tian J.H."/>
            <person name="Sheng Y."/>
            <person name="Liu T."/>
            <person name="Pan Y.S."/>
            <person name="Xia L.Y."/>
            <person name="Li J."/>
            <person name="Zhao F."/>
            <person name="Cao W.C."/>
        </authorList>
    </citation>
    <scope>NUCLEOTIDE SEQUENCE [LARGE SCALE GENOMIC DNA]</scope>
    <source>
        <strain evidence="1">Iper-2018</strain>
    </source>
</reference>
<sequence>MHCVAWQTQLGASRPFKCAFCNYTTNYKGNLPTHERKHTGERPFLCGWCPRRFGNRSNLTRHVRLHRGETPRRHRVARLPQAPQAVLPDDPPTSADDVPF</sequence>
<name>A0AC60Q7F6_IXOPE</name>
<evidence type="ECO:0000313" key="2">
    <source>
        <dbReference type="Proteomes" id="UP000805193"/>
    </source>
</evidence>